<dbReference type="EMBL" id="JAHRHJ020003813">
    <property type="protein sequence ID" value="KAH9289107.1"/>
    <property type="molecule type" value="Genomic_DNA"/>
</dbReference>
<dbReference type="PANTHER" id="PTHR31960">
    <property type="entry name" value="F-BOX PROTEIN PP2-A15"/>
    <property type="match status" value="1"/>
</dbReference>
<evidence type="ECO:0000313" key="1">
    <source>
        <dbReference type="EMBL" id="KAH9289107.1"/>
    </source>
</evidence>
<organism evidence="1 2">
    <name type="scientific">Taxus chinensis</name>
    <name type="common">Chinese yew</name>
    <name type="synonym">Taxus wallichiana var. chinensis</name>
    <dbReference type="NCBI Taxonomy" id="29808"/>
    <lineage>
        <taxon>Eukaryota</taxon>
        <taxon>Viridiplantae</taxon>
        <taxon>Streptophyta</taxon>
        <taxon>Embryophyta</taxon>
        <taxon>Tracheophyta</taxon>
        <taxon>Spermatophyta</taxon>
        <taxon>Pinopsida</taxon>
        <taxon>Pinidae</taxon>
        <taxon>Conifers II</taxon>
        <taxon>Cupressales</taxon>
        <taxon>Taxaceae</taxon>
        <taxon>Taxus</taxon>
    </lineage>
</organism>
<dbReference type="OMA" id="KMTHAKY"/>
<proteinExistence type="predicted"/>
<name>A0AA38F5N3_TAXCH</name>
<reference evidence="1 2" key="1">
    <citation type="journal article" date="2021" name="Nat. Plants">
        <title>The Taxus genome provides insights into paclitaxel biosynthesis.</title>
        <authorList>
            <person name="Xiong X."/>
            <person name="Gou J."/>
            <person name="Liao Q."/>
            <person name="Li Y."/>
            <person name="Zhou Q."/>
            <person name="Bi G."/>
            <person name="Li C."/>
            <person name="Du R."/>
            <person name="Wang X."/>
            <person name="Sun T."/>
            <person name="Guo L."/>
            <person name="Liang H."/>
            <person name="Lu P."/>
            <person name="Wu Y."/>
            <person name="Zhang Z."/>
            <person name="Ro D.K."/>
            <person name="Shang Y."/>
            <person name="Huang S."/>
            <person name="Yan J."/>
        </authorList>
    </citation>
    <scope>NUCLEOTIDE SEQUENCE [LARGE SCALE GENOMIC DNA]</scope>
    <source>
        <strain evidence="1">Ta-2019</strain>
    </source>
</reference>
<dbReference type="Proteomes" id="UP000824469">
    <property type="component" value="Unassembled WGS sequence"/>
</dbReference>
<dbReference type="Pfam" id="PF14299">
    <property type="entry name" value="PP2"/>
    <property type="match status" value="1"/>
</dbReference>
<dbReference type="AlphaFoldDB" id="A0AA38F5N3"/>
<feature type="non-terminal residue" evidence="1">
    <location>
        <position position="1"/>
    </location>
</feature>
<keyword evidence="2" id="KW-1185">Reference proteome</keyword>
<dbReference type="PANTHER" id="PTHR31960:SF2">
    <property type="entry name" value="F-BOX PROTEIN PP2-A15"/>
    <property type="match status" value="1"/>
</dbReference>
<comment type="caution">
    <text evidence="1">The sequence shown here is derived from an EMBL/GenBank/DDBJ whole genome shotgun (WGS) entry which is preliminary data.</text>
</comment>
<sequence length="121" mass="13553">RFECSLLSPNTEYSVSFVVKINKRKVESHPTPFTFSLTTTDGDVIESARFLHDLEKSVGSHGGLKMTHAKYGEHGWIEFIAGDFMLSENGAREIHFSMQNLDCRYAKSGISIDGVKITPKK</sequence>
<gene>
    <name evidence="1" type="ORF">KI387_033224</name>
</gene>
<dbReference type="InterPro" id="IPR025886">
    <property type="entry name" value="PP2-like"/>
</dbReference>
<accession>A0AA38F5N3</accession>
<evidence type="ECO:0000313" key="2">
    <source>
        <dbReference type="Proteomes" id="UP000824469"/>
    </source>
</evidence>
<protein>
    <submittedName>
        <fullName evidence="1">Uncharacterized protein</fullName>
    </submittedName>
</protein>